<dbReference type="InterPro" id="IPR045860">
    <property type="entry name" value="Snake_toxin-like_sf"/>
</dbReference>
<sequence length="143" mass="15957">MMNVAILYTFYRPWRSALYPNIFLRFIRRVAAGSGLRCYQCGQYTDGVGSITPCINHTDHHLKECPKSNQKTCIKYVTEGSIVRDCIADCEEKTELGLGESWGTKTFCCTEDACNAAIRAFASDSVILPAVLLVLGRFLKATF</sequence>
<dbReference type="EMBL" id="AP028915">
    <property type="protein sequence ID" value="BES96960.1"/>
    <property type="molecule type" value="Genomic_DNA"/>
</dbReference>
<protein>
    <recommendedName>
        <fullName evidence="3">UPAR/Ly6 domain-containing protein</fullName>
    </recommendedName>
</protein>
<dbReference type="Proteomes" id="UP001307889">
    <property type="component" value="Chromosome 7"/>
</dbReference>
<keyword evidence="2" id="KW-1185">Reference proteome</keyword>
<organism evidence="1 2">
    <name type="scientific">Nesidiocoris tenuis</name>
    <dbReference type="NCBI Taxonomy" id="355587"/>
    <lineage>
        <taxon>Eukaryota</taxon>
        <taxon>Metazoa</taxon>
        <taxon>Ecdysozoa</taxon>
        <taxon>Arthropoda</taxon>
        <taxon>Hexapoda</taxon>
        <taxon>Insecta</taxon>
        <taxon>Pterygota</taxon>
        <taxon>Neoptera</taxon>
        <taxon>Paraneoptera</taxon>
        <taxon>Hemiptera</taxon>
        <taxon>Heteroptera</taxon>
        <taxon>Panheteroptera</taxon>
        <taxon>Cimicomorpha</taxon>
        <taxon>Miridae</taxon>
        <taxon>Dicyphina</taxon>
        <taxon>Nesidiocoris</taxon>
    </lineage>
</organism>
<evidence type="ECO:0000313" key="1">
    <source>
        <dbReference type="EMBL" id="BES96960.1"/>
    </source>
</evidence>
<gene>
    <name evidence="1" type="ORF">NTJ_09773</name>
</gene>
<reference evidence="1 2" key="1">
    <citation type="submission" date="2023-09" db="EMBL/GenBank/DDBJ databases">
        <title>Nesidiocoris tenuis whole genome shotgun sequence.</title>
        <authorList>
            <person name="Shibata T."/>
            <person name="Shimoda M."/>
            <person name="Kobayashi T."/>
            <person name="Uehara T."/>
        </authorList>
    </citation>
    <scope>NUCLEOTIDE SEQUENCE [LARGE SCALE GENOMIC DNA]</scope>
    <source>
        <strain evidence="1 2">Japan</strain>
    </source>
</reference>
<accession>A0ABN7B179</accession>
<dbReference type="CDD" id="cd00117">
    <property type="entry name" value="TFP"/>
    <property type="match status" value="1"/>
</dbReference>
<evidence type="ECO:0008006" key="3">
    <source>
        <dbReference type="Google" id="ProtNLM"/>
    </source>
</evidence>
<evidence type="ECO:0000313" key="2">
    <source>
        <dbReference type="Proteomes" id="UP001307889"/>
    </source>
</evidence>
<dbReference type="SUPFAM" id="SSF57302">
    <property type="entry name" value="Snake toxin-like"/>
    <property type="match status" value="1"/>
</dbReference>
<proteinExistence type="predicted"/>
<name>A0ABN7B179_9HEMI</name>